<name>A0A512D9K6_9CELL</name>
<dbReference type="Proteomes" id="UP000321181">
    <property type="component" value="Unassembled WGS sequence"/>
</dbReference>
<proteinExistence type="predicted"/>
<organism evidence="2 3">
    <name type="scientific">Cellulomonas aerilata</name>
    <dbReference type="NCBI Taxonomy" id="515326"/>
    <lineage>
        <taxon>Bacteria</taxon>
        <taxon>Bacillati</taxon>
        <taxon>Actinomycetota</taxon>
        <taxon>Actinomycetes</taxon>
        <taxon>Micrococcales</taxon>
        <taxon>Cellulomonadaceae</taxon>
        <taxon>Cellulomonas</taxon>
    </lineage>
</organism>
<sequence>MSVVGTALATAVLPYEAARGQRRRSWQEWRSFWTTSPRIPPDEVHGRAFTGWLFLAYPLMVGVVVLFAWVDDVTRYEPPPWVFVGLVAFALMSGAFHWRRSTADLPTVTRRAQVLAGWPAEAVLLAVSLGGAWVTIGA</sequence>
<gene>
    <name evidence="2" type="ORF">CAE01nite_08910</name>
</gene>
<feature type="transmembrane region" description="Helical" evidence="1">
    <location>
        <begin position="49"/>
        <end position="69"/>
    </location>
</feature>
<keyword evidence="1" id="KW-0472">Membrane</keyword>
<keyword evidence="3" id="KW-1185">Reference proteome</keyword>
<dbReference type="EMBL" id="BJYY01000004">
    <property type="protein sequence ID" value="GEO33166.1"/>
    <property type="molecule type" value="Genomic_DNA"/>
</dbReference>
<feature type="transmembrane region" description="Helical" evidence="1">
    <location>
        <begin position="81"/>
        <end position="98"/>
    </location>
</feature>
<evidence type="ECO:0000313" key="3">
    <source>
        <dbReference type="Proteomes" id="UP000321181"/>
    </source>
</evidence>
<dbReference type="RefSeq" id="WP_146900604.1">
    <property type="nucleotide sequence ID" value="NZ_BAAARM010000002.1"/>
</dbReference>
<comment type="caution">
    <text evidence="2">The sequence shown here is derived from an EMBL/GenBank/DDBJ whole genome shotgun (WGS) entry which is preliminary data.</text>
</comment>
<evidence type="ECO:0000313" key="2">
    <source>
        <dbReference type="EMBL" id="GEO33166.1"/>
    </source>
</evidence>
<reference evidence="2 3" key="1">
    <citation type="submission" date="2019-07" db="EMBL/GenBank/DDBJ databases">
        <title>Whole genome shotgun sequence of Cellulomonas aerilata NBRC 106308.</title>
        <authorList>
            <person name="Hosoyama A."/>
            <person name="Uohara A."/>
            <person name="Ohji S."/>
            <person name="Ichikawa N."/>
        </authorList>
    </citation>
    <scope>NUCLEOTIDE SEQUENCE [LARGE SCALE GENOMIC DNA]</scope>
    <source>
        <strain evidence="2 3">NBRC 106308</strain>
    </source>
</reference>
<accession>A0A512D9K6</accession>
<protein>
    <submittedName>
        <fullName evidence="2">Uncharacterized protein</fullName>
    </submittedName>
</protein>
<dbReference type="OrthoDB" id="9787548at2"/>
<dbReference type="AlphaFoldDB" id="A0A512D9K6"/>
<evidence type="ECO:0000256" key="1">
    <source>
        <dbReference type="SAM" id="Phobius"/>
    </source>
</evidence>
<keyword evidence="1" id="KW-0812">Transmembrane</keyword>
<keyword evidence="1" id="KW-1133">Transmembrane helix</keyword>
<feature type="transmembrane region" description="Helical" evidence="1">
    <location>
        <begin position="118"/>
        <end position="136"/>
    </location>
</feature>